<gene>
    <name evidence="1" type="ORF">PODLI_1B027078</name>
</gene>
<sequence length="75" mass="8775">MHRCETLKHAYSNVKSQRVAGINSNARQHRTEAYGVKIVTGKSYTFLDERHNNWNRVFPHKAYGCVYPDPRLLKD</sequence>
<reference evidence="1" key="1">
    <citation type="submission" date="2022-12" db="EMBL/GenBank/DDBJ databases">
        <authorList>
            <person name="Alioto T."/>
            <person name="Alioto T."/>
            <person name="Gomez Garrido J."/>
        </authorList>
    </citation>
    <scope>NUCLEOTIDE SEQUENCE</scope>
</reference>
<protein>
    <submittedName>
        <fullName evidence="1">Uncharacterized protein</fullName>
    </submittedName>
</protein>
<keyword evidence="2" id="KW-1185">Reference proteome</keyword>
<name>A0AA35KQS9_9SAUR</name>
<accession>A0AA35KQS9</accession>
<dbReference type="Proteomes" id="UP001178461">
    <property type="component" value="Chromosome 8"/>
</dbReference>
<evidence type="ECO:0000313" key="1">
    <source>
        <dbReference type="EMBL" id="CAI5782627.1"/>
    </source>
</evidence>
<evidence type="ECO:0000313" key="2">
    <source>
        <dbReference type="Proteomes" id="UP001178461"/>
    </source>
</evidence>
<organism evidence="1 2">
    <name type="scientific">Podarcis lilfordi</name>
    <name type="common">Lilford's wall lizard</name>
    <dbReference type="NCBI Taxonomy" id="74358"/>
    <lineage>
        <taxon>Eukaryota</taxon>
        <taxon>Metazoa</taxon>
        <taxon>Chordata</taxon>
        <taxon>Craniata</taxon>
        <taxon>Vertebrata</taxon>
        <taxon>Euteleostomi</taxon>
        <taxon>Lepidosauria</taxon>
        <taxon>Squamata</taxon>
        <taxon>Bifurcata</taxon>
        <taxon>Unidentata</taxon>
        <taxon>Episquamata</taxon>
        <taxon>Laterata</taxon>
        <taxon>Lacertibaenia</taxon>
        <taxon>Lacertidae</taxon>
        <taxon>Podarcis</taxon>
    </lineage>
</organism>
<dbReference type="AlphaFoldDB" id="A0AA35KQS9"/>
<proteinExistence type="predicted"/>
<dbReference type="EMBL" id="OX395133">
    <property type="protein sequence ID" value="CAI5782627.1"/>
    <property type="molecule type" value="Genomic_DNA"/>
</dbReference>